<keyword evidence="4" id="KW-0012">Acyltransferase</keyword>
<dbReference type="SUPFAM" id="SSF47005">
    <property type="entry name" value="Peripheral subunit-binding domain of 2-oxo acid dehydrogenase complex"/>
    <property type="match status" value="1"/>
</dbReference>
<feature type="domain" description="Peripheral subunit-binding (PSBD)" evidence="7">
    <location>
        <begin position="81"/>
        <end position="118"/>
    </location>
</feature>
<dbReference type="AlphaFoldDB" id="A0A1L7WIA3"/>
<feature type="region of interest" description="Disordered" evidence="5">
    <location>
        <begin position="104"/>
        <end position="129"/>
    </location>
</feature>
<dbReference type="InterPro" id="IPR050743">
    <property type="entry name" value="2-oxoacid_DH_E2_comp"/>
</dbReference>
<sequence>MEKRHVCGWKEINVEEDASIEEVTIPAEGSTEEKTAGPLKINAPETAEPQALPTLEEPLEARRDTLPTPSEPQSLEKKNNTATLAVRHLLNKLNLDIVNIKGTGKGGRVKEEDIDRHVSSTATTSSEDEPTAMFKTLTRSSTIPHFLYTHTVEFTTLSRMKKTHNSSSSNHETLDTKPSKLTALLFIMKAPSRAFIQFPTLNAHLDNESGPNKPQLLIKGAHNFGIAVDTPQGLLVPVVNSVQNHSITFLAGVISRLGNLAKAGKLALGDFKYATIIVSNIGSIGGGVVAFVIAAPMVGILGVGRKREVPVFKENEQGARKLVEREEVVLSWSADHRILDGATVARCAETVRKLLEDIDVLSIVLR</sequence>
<dbReference type="PROSITE" id="PS51826">
    <property type="entry name" value="PSBD"/>
    <property type="match status" value="1"/>
</dbReference>
<dbReference type="InterPro" id="IPR001078">
    <property type="entry name" value="2-oxoacid_DH_actylTfrase"/>
</dbReference>
<evidence type="ECO:0000313" key="9">
    <source>
        <dbReference type="Proteomes" id="UP000184330"/>
    </source>
</evidence>
<keyword evidence="9" id="KW-1185">Reference proteome</keyword>
<evidence type="ECO:0000256" key="4">
    <source>
        <dbReference type="ARBA" id="ARBA00023315"/>
    </source>
</evidence>
<dbReference type="SUPFAM" id="SSF52777">
    <property type="entry name" value="CoA-dependent acyltransferases"/>
    <property type="match status" value="1"/>
</dbReference>
<dbReference type="STRING" id="576137.A0A1L7WIA3"/>
<proteinExistence type="inferred from homology"/>
<feature type="region of interest" description="Disordered" evidence="5">
    <location>
        <begin position="20"/>
        <end position="54"/>
    </location>
</feature>
<dbReference type="GO" id="GO:0005739">
    <property type="term" value="C:mitochondrion"/>
    <property type="evidence" value="ECO:0007669"/>
    <property type="project" value="TreeGrafter"/>
</dbReference>
<keyword evidence="6" id="KW-0472">Membrane</keyword>
<dbReference type="GO" id="GO:0016407">
    <property type="term" value="F:acetyltransferase activity"/>
    <property type="evidence" value="ECO:0007669"/>
    <property type="project" value="TreeGrafter"/>
</dbReference>
<dbReference type="Gene3D" id="3.30.559.10">
    <property type="entry name" value="Chloramphenicol acetyltransferase-like domain"/>
    <property type="match status" value="1"/>
</dbReference>
<feature type="transmembrane region" description="Helical" evidence="6">
    <location>
        <begin position="281"/>
        <end position="303"/>
    </location>
</feature>
<keyword evidence="3" id="KW-0808">Transferase</keyword>
<dbReference type="GO" id="GO:0031405">
    <property type="term" value="F:lipoic acid binding"/>
    <property type="evidence" value="ECO:0007669"/>
    <property type="project" value="TreeGrafter"/>
</dbReference>
<gene>
    <name evidence="8" type="ORF">PAC_02354</name>
</gene>
<evidence type="ECO:0000256" key="6">
    <source>
        <dbReference type="SAM" id="Phobius"/>
    </source>
</evidence>
<name>A0A1L7WIA3_9HELO</name>
<feature type="compositionally biased region" description="Basic and acidic residues" evidence="5">
    <location>
        <begin position="108"/>
        <end position="118"/>
    </location>
</feature>
<reference evidence="8 9" key="1">
    <citation type="submission" date="2016-03" db="EMBL/GenBank/DDBJ databases">
        <authorList>
            <person name="Ploux O."/>
        </authorList>
    </citation>
    <scope>NUCLEOTIDE SEQUENCE [LARGE SCALE GENOMIC DNA]</scope>
    <source>
        <strain evidence="8 9">UAMH 11012</strain>
    </source>
</reference>
<dbReference type="EMBL" id="FJOG01000002">
    <property type="protein sequence ID" value="CZR52477.1"/>
    <property type="molecule type" value="Genomic_DNA"/>
</dbReference>
<dbReference type="Pfam" id="PF00198">
    <property type="entry name" value="2-oxoacid_dh"/>
    <property type="match status" value="1"/>
</dbReference>
<evidence type="ECO:0000259" key="7">
    <source>
        <dbReference type="PROSITE" id="PS51826"/>
    </source>
</evidence>
<evidence type="ECO:0000256" key="5">
    <source>
        <dbReference type="SAM" id="MobiDB-lite"/>
    </source>
</evidence>
<protein>
    <recommendedName>
        <fullName evidence="7">Peripheral subunit-binding (PSBD) domain-containing protein</fullName>
    </recommendedName>
</protein>
<keyword evidence="6" id="KW-1133">Transmembrane helix</keyword>
<dbReference type="OrthoDB" id="15567at2759"/>
<dbReference type="Gene3D" id="4.10.320.10">
    <property type="entry name" value="E3-binding domain"/>
    <property type="match status" value="1"/>
</dbReference>
<dbReference type="Proteomes" id="UP000184330">
    <property type="component" value="Unassembled WGS sequence"/>
</dbReference>
<organism evidence="8 9">
    <name type="scientific">Phialocephala subalpina</name>
    <dbReference type="NCBI Taxonomy" id="576137"/>
    <lineage>
        <taxon>Eukaryota</taxon>
        <taxon>Fungi</taxon>
        <taxon>Dikarya</taxon>
        <taxon>Ascomycota</taxon>
        <taxon>Pezizomycotina</taxon>
        <taxon>Leotiomycetes</taxon>
        <taxon>Helotiales</taxon>
        <taxon>Mollisiaceae</taxon>
        <taxon>Phialocephala</taxon>
        <taxon>Phialocephala fortinii species complex</taxon>
    </lineage>
</organism>
<comment type="cofactor">
    <cofactor evidence="1">
        <name>(R)-lipoate</name>
        <dbReference type="ChEBI" id="CHEBI:83088"/>
    </cofactor>
</comment>
<dbReference type="Pfam" id="PF02817">
    <property type="entry name" value="E3_binding"/>
    <property type="match status" value="1"/>
</dbReference>
<keyword evidence="6" id="KW-0812">Transmembrane</keyword>
<evidence type="ECO:0000256" key="2">
    <source>
        <dbReference type="ARBA" id="ARBA00007317"/>
    </source>
</evidence>
<accession>A0A1L7WIA3</accession>
<evidence type="ECO:0000313" key="8">
    <source>
        <dbReference type="EMBL" id="CZR52477.1"/>
    </source>
</evidence>
<comment type="similarity">
    <text evidence="2">Belongs to the 2-oxoacid dehydrogenase family.</text>
</comment>
<evidence type="ECO:0000256" key="1">
    <source>
        <dbReference type="ARBA" id="ARBA00001938"/>
    </source>
</evidence>
<evidence type="ECO:0000256" key="3">
    <source>
        <dbReference type="ARBA" id="ARBA00022679"/>
    </source>
</evidence>
<dbReference type="InterPro" id="IPR004167">
    <property type="entry name" value="PSBD"/>
</dbReference>
<dbReference type="InterPro" id="IPR036625">
    <property type="entry name" value="E3-bd_dom_sf"/>
</dbReference>
<dbReference type="PANTHER" id="PTHR43178:SF5">
    <property type="entry name" value="LIPOAMIDE ACYLTRANSFERASE COMPONENT OF BRANCHED-CHAIN ALPHA-KETO ACID DEHYDROGENASE COMPLEX, MITOCHONDRIAL"/>
    <property type="match status" value="1"/>
</dbReference>
<dbReference type="InterPro" id="IPR023213">
    <property type="entry name" value="CAT-like_dom_sf"/>
</dbReference>
<dbReference type="PANTHER" id="PTHR43178">
    <property type="entry name" value="DIHYDROLIPOAMIDE ACETYLTRANSFERASE COMPONENT OF PYRUVATE DEHYDROGENASE COMPLEX"/>
    <property type="match status" value="1"/>
</dbReference>